<proteinExistence type="predicted"/>
<dbReference type="InterPro" id="IPR001841">
    <property type="entry name" value="Znf_RING"/>
</dbReference>
<keyword evidence="1" id="KW-0862">Zinc</keyword>
<dbReference type="ExpressionAtlas" id="I1IDE5">
    <property type="expression patterns" value="baseline"/>
</dbReference>
<feature type="compositionally biased region" description="Low complexity" evidence="2">
    <location>
        <begin position="77"/>
        <end position="90"/>
    </location>
</feature>
<dbReference type="PROSITE" id="PS50089">
    <property type="entry name" value="ZF_RING_2"/>
    <property type="match status" value="1"/>
</dbReference>
<dbReference type="EMBL" id="CM000882">
    <property type="protein sequence ID" value="KQK01121.1"/>
    <property type="molecule type" value="Genomic_DNA"/>
</dbReference>
<evidence type="ECO:0000313" key="5">
    <source>
        <dbReference type="EnsemblPlants" id="KQK01121"/>
    </source>
</evidence>
<name>I1IDE5_BRADI</name>
<protein>
    <recommendedName>
        <fullName evidence="3">RING-type domain-containing protein</fullName>
    </recommendedName>
</protein>
<organism evidence="5">
    <name type="scientific">Brachypodium distachyon</name>
    <name type="common">Purple false brome</name>
    <name type="synonym">Trachynia distachya</name>
    <dbReference type="NCBI Taxonomy" id="15368"/>
    <lineage>
        <taxon>Eukaryota</taxon>
        <taxon>Viridiplantae</taxon>
        <taxon>Streptophyta</taxon>
        <taxon>Embryophyta</taxon>
        <taxon>Tracheophyta</taxon>
        <taxon>Spermatophyta</taxon>
        <taxon>Magnoliopsida</taxon>
        <taxon>Liliopsida</taxon>
        <taxon>Poales</taxon>
        <taxon>Poaceae</taxon>
        <taxon>BOP clade</taxon>
        <taxon>Pooideae</taxon>
        <taxon>Stipodae</taxon>
        <taxon>Brachypodieae</taxon>
        <taxon>Brachypodium</taxon>
    </lineage>
</organism>
<dbReference type="RefSeq" id="XP_010235912.1">
    <property type="nucleotide sequence ID" value="XM_010237610.3"/>
</dbReference>
<dbReference type="PANTHER" id="PTHR31150:SF21">
    <property type="entry name" value="OS02G0794000 PROTEIN"/>
    <property type="match status" value="1"/>
</dbReference>
<reference evidence="5" key="3">
    <citation type="submission" date="2018-08" db="UniProtKB">
        <authorList>
            <consortium name="EnsemblPlants"/>
        </authorList>
    </citation>
    <scope>IDENTIFICATION</scope>
    <source>
        <strain evidence="5">cv. Bd21</strain>
    </source>
</reference>
<feature type="compositionally biased region" description="Low complexity" evidence="2">
    <location>
        <begin position="180"/>
        <end position="191"/>
    </location>
</feature>
<gene>
    <name evidence="5" type="primary">LOC100825015</name>
    <name evidence="4" type="ORF">BRADI_3g53950v3</name>
</gene>
<dbReference type="KEGG" id="bdi:100825015"/>
<dbReference type="Gramene" id="KQK01121">
    <property type="protein sequence ID" value="KQK01121"/>
    <property type="gene ID" value="BRADI_3g53950v3"/>
</dbReference>
<dbReference type="GeneID" id="100825015"/>
<keyword evidence="1" id="KW-0479">Metal-binding</keyword>
<feature type="domain" description="RING-type" evidence="3">
    <location>
        <begin position="423"/>
        <end position="477"/>
    </location>
</feature>
<accession>I1IDE5</accession>
<feature type="compositionally biased region" description="Polar residues" evidence="2">
    <location>
        <begin position="119"/>
        <end position="137"/>
    </location>
</feature>
<evidence type="ECO:0000256" key="1">
    <source>
        <dbReference type="PROSITE-ProRule" id="PRU00175"/>
    </source>
</evidence>
<reference evidence="4" key="2">
    <citation type="submission" date="2017-06" db="EMBL/GenBank/DDBJ databases">
        <title>WGS assembly of Brachypodium distachyon.</title>
        <authorList>
            <consortium name="The International Brachypodium Initiative"/>
            <person name="Lucas S."/>
            <person name="Harmon-Smith M."/>
            <person name="Lail K."/>
            <person name="Tice H."/>
            <person name="Grimwood J."/>
            <person name="Bruce D."/>
            <person name="Barry K."/>
            <person name="Shu S."/>
            <person name="Lindquist E."/>
            <person name="Wang M."/>
            <person name="Pitluck S."/>
            <person name="Vogel J.P."/>
            <person name="Garvin D.F."/>
            <person name="Mockler T.C."/>
            <person name="Schmutz J."/>
            <person name="Rokhsar D."/>
            <person name="Bevan M.W."/>
        </authorList>
    </citation>
    <scope>NUCLEOTIDE SEQUENCE</scope>
    <source>
        <strain evidence="4">Bd21</strain>
    </source>
</reference>
<dbReference type="OrthoDB" id="624477at2759"/>
<sequence>MPRASGSASRPAAAAKNVSSNSGLSEPSCSTPACQQVFRPVTRSMTRMPPAVAASSDAKERVNSTSSCQSTPDACFSTQSAASRATATRSRTPHEATRSAWKPLTQPAVPSEELKRANIPTTNPTAKRSRVASSQAAKDSALKANRNVCSGKKNRTEESPSQGDHLDGAVIPSPPKKLQSGKSSSDVVSKGRPTTRNQGAKSAAPLYVGKPKTELGKDSASVLANGSPAGTDDVSQSIAPLLAHQLQLETAKDSNITTEAVGSGISQVNQPVAPVITEAIAGGTRQVNQLVAPAITEAVGKGTSQVNQLVAPVITLPRQQVQTDNRQKFTKIPVSTSQVSGLAGAPGPMVTPKLQIGNVKDSSNVLSNPAYTRALLIKQQEQLLQQYKLANSQPGLHIKGPALFEDDDASVPAPAIEPLGTRCALCKLDVAFQPQGGAVHDASAPPVVAVLVCHHTFHSSCIEAVYGLAEPSQCIACLDSATAH</sequence>
<dbReference type="HOGENOM" id="CLU_029817_0_0_1"/>
<dbReference type="FunCoup" id="I1IDE5">
    <property type="interactions" value="817"/>
</dbReference>
<keyword evidence="6" id="KW-1185">Reference proteome</keyword>
<feature type="compositionally biased region" description="Low complexity" evidence="2">
    <location>
        <begin position="1"/>
        <end position="15"/>
    </location>
</feature>
<dbReference type="PANTHER" id="PTHR31150">
    <property type="entry name" value="EXPRESSED PROTEIN"/>
    <property type="match status" value="1"/>
</dbReference>
<dbReference type="CDD" id="cd16448">
    <property type="entry name" value="RING-H2"/>
    <property type="match status" value="1"/>
</dbReference>
<dbReference type="GO" id="GO:0008270">
    <property type="term" value="F:zinc ion binding"/>
    <property type="evidence" value="ECO:0007669"/>
    <property type="project" value="UniProtKB-KW"/>
</dbReference>
<dbReference type="EnsemblPlants" id="KQK01121">
    <property type="protein sequence ID" value="KQK01121"/>
    <property type="gene ID" value="BRADI_3g53950v3"/>
</dbReference>
<dbReference type="eggNOG" id="ENOG502S4X8">
    <property type="taxonomic scope" value="Eukaryota"/>
</dbReference>
<dbReference type="AlphaFoldDB" id="I1IDE5"/>
<dbReference type="OMA" id="CHPADVQ"/>
<evidence type="ECO:0000259" key="3">
    <source>
        <dbReference type="PROSITE" id="PS50089"/>
    </source>
</evidence>
<dbReference type="Proteomes" id="UP000008810">
    <property type="component" value="Chromosome 3"/>
</dbReference>
<reference evidence="4 5" key="1">
    <citation type="journal article" date="2010" name="Nature">
        <title>Genome sequencing and analysis of the model grass Brachypodium distachyon.</title>
        <authorList>
            <consortium name="International Brachypodium Initiative"/>
        </authorList>
    </citation>
    <scope>NUCLEOTIDE SEQUENCE [LARGE SCALE GENOMIC DNA]</scope>
    <source>
        <strain evidence="4 5">Bd21</strain>
    </source>
</reference>
<feature type="compositionally biased region" description="Polar residues" evidence="2">
    <location>
        <begin position="63"/>
        <end position="72"/>
    </location>
</feature>
<feature type="compositionally biased region" description="Polar residues" evidence="2">
    <location>
        <begin position="17"/>
        <end position="34"/>
    </location>
</feature>
<keyword evidence="1" id="KW-0863">Zinc-finger</keyword>
<evidence type="ECO:0000313" key="4">
    <source>
        <dbReference type="EMBL" id="KQK01121.1"/>
    </source>
</evidence>
<evidence type="ECO:0000313" key="6">
    <source>
        <dbReference type="Proteomes" id="UP000008810"/>
    </source>
</evidence>
<feature type="region of interest" description="Disordered" evidence="2">
    <location>
        <begin position="1"/>
        <end position="212"/>
    </location>
</feature>
<evidence type="ECO:0000256" key="2">
    <source>
        <dbReference type="SAM" id="MobiDB-lite"/>
    </source>
</evidence>
<dbReference type="SUPFAM" id="SSF57850">
    <property type="entry name" value="RING/U-box"/>
    <property type="match status" value="1"/>
</dbReference>